<keyword evidence="5" id="KW-0472">Membrane</keyword>
<organism evidence="6 7">
    <name type="scientific">Kaistia terrae</name>
    <dbReference type="NCBI Taxonomy" id="537017"/>
    <lineage>
        <taxon>Bacteria</taxon>
        <taxon>Pseudomonadati</taxon>
        <taxon>Pseudomonadota</taxon>
        <taxon>Alphaproteobacteria</taxon>
        <taxon>Hyphomicrobiales</taxon>
        <taxon>Kaistiaceae</taxon>
        <taxon>Kaistia</taxon>
    </lineage>
</organism>
<evidence type="ECO:0000313" key="6">
    <source>
        <dbReference type="EMBL" id="MFC5515285.1"/>
    </source>
</evidence>
<name>A0ABW0PRV4_9HYPH</name>
<reference evidence="7" key="1">
    <citation type="journal article" date="2019" name="Int. J. Syst. Evol. Microbiol.">
        <title>The Global Catalogue of Microorganisms (GCM) 10K type strain sequencing project: providing services to taxonomists for standard genome sequencing and annotation.</title>
        <authorList>
            <consortium name="The Broad Institute Genomics Platform"/>
            <consortium name="The Broad Institute Genome Sequencing Center for Infectious Disease"/>
            <person name="Wu L."/>
            <person name="Ma J."/>
        </authorList>
    </citation>
    <scope>NUCLEOTIDE SEQUENCE [LARGE SCALE GENOMIC DNA]</scope>
    <source>
        <strain evidence="7">KACC 12633</strain>
    </source>
</reference>
<accession>A0ABW0PRV4</accession>
<evidence type="ECO:0000256" key="2">
    <source>
        <dbReference type="ARBA" id="ARBA00022448"/>
    </source>
</evidence>
<keyword evidence="4" id="KW-0997">Cell inner membrane</keyword>
<dbReference type="RefSeq" id="WP_266343280.1">
    <property type="nucleotide sequence ID" value="NZ_JAPKNH010000002.1"/>
</dbReference>
<keyword evidence="7" id="KW-1185">Reference proteome</keyword>
<dbReference type="PANTHER" id="PTHR30024">
    <property type="entry name" value="ALIPHATIC SULFONATES-BINDING PROTEIN-RELATED"/>
    <property type="match status" value="1"/>
</dbReference>
<keyword evidence="2" id="KW-0813">Transport</keyword>
<proteinExistence type="predicted"/>
<evidence type="ECO:0000256" key="5">
    <source>
        <dbReference type="ARBA" id="ARBA00023136"/>
    </source>
</evidence>
<dbReference type="EMBL" id="JBHSML010000002">
    <property type="protein sequence ID" value="MFC5515285.1"/>
    <property type="molecule type" value="Genomic_DNA"/>
</dbReference>
<evidence type="ECO:0000256" key="1">
    <source>
        <dbReference type="ARBA" id="ARBA00004308"/>
    </source>
</evidence>
<dbReference type="Gene3D" id="3.40.190.10">
    <property type="entry name" value="Periplasmic binding protein-like II"/>
    <property type="match status" value="2"/>
</dbReference>
<keyword evidence="3" id="KW-1003">Cell membrane</keyword>
<dbReference type="InterPro" id="IPR044527">
    <property type="entry name" value="NrtA/CpmA_ABC-bd_dom"/>
</dbReference>
<evidence type="ECO:0000256" key="3">
    <source>
        <dbReference type="ARBA" id="ARBA00022475"/>
    </source>
</evidence>
<dbReference type="SUPFAM" id="SSF53850">
    <property type="entry name" value="Periplasmic binding protein-like II"/>
    <property type="match status" value="1"/>
</dbReference>
<dbReference type="Proteomes" id="UP001596150">
    <property type="component" value="Unassembled WGS sequence"/>
</dbReference>
<gene>
    <name evidence="6" type="ORF">ACFPP9_05840</name>
</gene>
<evidence type="ECO:0000256" key="4">
    <source>
        <dbReference type="ARBA" id="ARBA00022519"/>
    </source>
</evidence>
<dbReference type="PANTHER" id="PTHR30024:SF43">
    <property type="entry name" value="BLL4572 PROTEIN"/>
    <property type="match status" value="1"/>
</dbReference>
<sequence>MTASSITPNPRDQRIARAAVIRPDHSRVVRVGFIPLLDIAVLVAAEEQGFAAREGISLQLIKDVSWANIRDRLAFHQFDVAHMLAPMTVASCLGLGSNPSPTLAPFVLGRGGNAITLSVGLYRDMQALAGLGGSEDALTNARALAQVIAARRKAGQRPLVFAMTYPFSSHNYEFRYFMAAAGIDPDRDVTMTVVPPPLTADAMAAGAIDGFCVNAPWNMIAVERGVGRVVAVKADIWPAAPEKVLGVRPDWAESQPETLSRLIVALDAAAKWCDVPENRPTLAEMLAQPAYVGGSSALIGSLLTDRLLVDPDGTLRDIPNYLTFHGEAANFPWVSEALWLYSQMARWGQASLTPDGIDRAASAYRPDLYRHALAGSSTPLPIADRKVEGSAVPIEIATTAGPMALRAAPFLDGRAFEPDRIVDYVAGFPVANPTAGSGSHDPL</sequence>
<evidence type="ECO:0000313" key="7">
    <source>
        <dbReference type="Proteomes" id="UP001596150"/>
    </source>
</evidence>
<comment type="caution">
    <text evidence="6">The sequence shown here is derived from an EMBL/GenBank/DDBJ whole genome shotgun (WGS) entry which is preliminary data.</text>
</comment>
<dbReference type="Pfam" id="PF13379">
    <property type="entry name" value="NMT1_2"/>
    <property type="match status" value="1"/>
</dbReference>
<comment type="subcellular location">
    <subcellularLocation>
        <location evidence="1">Endomembrane system</location>
    </subcellularLocation>
</comment>
<protein>
    <submittedName>
        <fullName evidence="6">CmpA/NrtA family ABC transporter substrate-binding protein</fullName>
    </submittedName>
</protein>
<dbReference type="CDD" id="cd13553">
    <property type="entry name" value="PBP2_NrtA_CpmA_like"/>
    <property type="match status" value="1"/>
</dbReference>